<gene>
    <name evidence="2" type="ORF">MAE02_49400</name>
</gene>
<dbReference type="Proteomes" id="UP000321085">
    <property type="component" value="Unassembled WGS sequence"/>
</dbReference>
<keyword evidence="1" id="KW-0472">Membrane</keyword>
<sequence length="63" mass="6505">MVLSTGAQPRGVAAKGVLMTMALTAVIAGAFAGLLVPPAVWLIAYPEDIKARMKPPVSTVNNQ</sequence>
<keyword evidence="1" id="KW-0812">Transmembrane</keyword>
<evidence type="ECO:0000256" key="1">
    <source>
        <dbReference type="SAM" id="Phobius"/>
    </source>
</evidence>
<protein>
    <submittedName>
        <fullName evidence="2">Uncharacterized protein</fullName>
    </submittedName>
</protein>
<comment type="caution">
    <text evidence="2">The sequence shown here is derived from an EMBL/GenBank/DDBJ whole genome shotgun (WGS) entry which is preliminary data.</text>
</comment>
<dbReference type="EMBL" id="BJYU01000096">
    <property type="protein sequence ID" value="GEO17244.1"/>
    <property type="molecule type" value="Genomic_DNA"/>
</dbReference>
<evidence type="ECO:0000313" key="2">
    <source>
        <dbReference type="EMBL" id="GEO17244.1"/>
    </source>
</evidence>
<proteinExistence type="predicted"/>
<accession>A0A512BZ54</accession>
<reference evidence="2 3" key="1">
    <citation type="submission" date="2019-07" db="EMBL/GenBank/DDBJ databases">
        <title>Whole genome shotgun sequence of Microvirga aerophila NBRC 106136.</title>
        <authorList>
            <person name="Hosoyama A."/>
            <person name="Uohara A."/>
            <person name="Ohji S."/>
            <person name="Ichikawa N."/>
        </authorList>
    </citation>
    <scope>NUCLEOTIDE SEQUENCE [LARGE SCALE GENOMIC DNA]</scope>
    <source>
        <strain evidence="2 3">NBRC 106136</strain>
    </source>
</reference>
<dbReference type="AlphaFoldDB" id="A0A512BZ54"/>
<name>A0A512BZ54_9HYPH</name>
<keyword evidence="3" id="KW-1185">Reference proteome</keyword>
<organism evidence="2 3">
    <name type="scientific">Microvirga aerophila</name>
    <dbReference type="NCBI Taxonomy" id="670291"/>
    <lineage>
        <taxon>Bacteria</taxon>
        <taxon>Pseudomonadati</taxon>
        <taxon>Pseudomonadota</taxon>
        <taxon>Alphaproteobacteria</taxon>
        <taxon>Hyphomicrobiales</taxon>
        <taxon>Methylobacteriaceae</taxon>
        <taxon>Microvirga</taxon>
    </lineage>
</organism>
<evidence type="ECO:0000313" key="3">
    <source>
        <dbReference type="Proteomes" id="UP000321085"/>
    </source>
</evidence>
<keyword evidence="1" id="KW-1133">Transmembrane helix</keyword>
<feature type="transmembrane region" description="Helical" evidence="1">
    <location>
        <begin position="20"/>
        <end position="44"/>
    </location>
</feature>